<dbReference type="Gramene" id="scaffold_201442.1">
    <property type="protein sequence ID" value="scaffold_201442.1"/>
    <property type="gene ID" value="scaffold_201442.1"/>
</dbReference>
<gene>
    <name evidence="1" type="ORF">ARALYDRAFT_894368</name>
</gene>
<protein>
    <recommendedName>
        <fullName evidence="3">F-box associated domain-containing protein</fullName>
    </recommendedName>
</protein>
<evidence type="ECO:0000313" key="2">
    <source>
        <dbReference type="Proteomes" id="UP000008694"/>
    </source>
</evidence>
<sequence length="129" mass="14637">MTLSTTNLPKLVNKYCGISYFIFDKTLIMCCGEGETGAVCIYMVRGGMFKRIQIDSWIVRFSHCLSSKFDLSSLIIHITSSLDFGFFVFYYKSEFNSCVLTFDSEAISALFVVGAEYMELFPSLKVDFV</sequence>
<accession>D7KUC9</accession>
<name>D7KUC9_ARALL</name>
<dbReference type="Proteomes" id="UP000008694">
    <property type="component" value="Unassembled WGS sequence"/>
</dbReference>
<dbReference type="EMBL" id="GL348714">
    <property type="protein sequence ID" value="EFH64800.1"/>
    <property type="molecule type" value="Genomic_DNA"/>
</dbReference>
<dbReference type="STRING" id="81972.D7KUC9"/>
<dbReference type="AlphaFoldDB" id="D7KUC9"/>
<organism evidence="2">
    <name type="scientific">Arabidopsis lyrata subsp. lyrata</name>
    <name type="common">Lyre-leaved rock-cress</name>
    <dbReference type="NCBI Taxonomy" id="81972"/>
    <lineage>
        <taxon>Eukaryota</taxon>
        <taxon>Viridiplantae</taxon>
        <taxon>Streptophyta</taxon>
        <taxon>Embryophyta</taxon>
        <taxon>Tracheophyta</taxon>
        <taxon>Spermatophyta</taxon>
        <taxon>Magnoliopsida</taxon>
        <taxon>eudicotyledons</taxon>
        <taxon>Gunneridae</taxon>
        <taxon>Pentapetalae</taxon>
        <taxon>rosids</taxon>
        <taxon>malvids</taxon>
        <taxon>Brassicales</taxon>
        <taxon>Brassicaceae</taxon>
        <taxon>Camelineae</taxon>
        <taxon>Arabidopsis</taxon>
    </lineage>
</organism>
<dbReference type="HOGENOM" id="CLU_1951709_0_0_1"/>
<reference evidence="2" key="1">
    <citation type="journal article" date="2011" name="Nat. Genet.">
        <title>The Arabidopsis lyrata genome sequence and the basis of rapid genome size change.</title>
        <authorList>
            <person name="Hu T.T."/>
            <person name="Pattyn P."/>
            <person name="Bakker E.G."/>
            <person name="Cao J."/>
            <person name="Cheng J.-F."/>
            <person name="Clark R.M."/>
            <person name="Fahlgren N."/>
            <person name="Fawcett J.A."/>
            <person name="Grimwood J."/>
            <person name="Gundlach H."/>
            <person name="Haberer G."/>
            <person name="Hollister J.D."/>
            <person name="Ossowski S."/>
            <person name="Ottilar R.P."/>
            <person name="Salamov A.A."/>
            <person name="Schneeberger K."/>
            <person name="Spannagl M."/>
            <person name="Wang X."/>
            <person name="Yang L."/>
            <person name="Nasrallah M.E."/>
            <person name="Bergelson J."/>
            <person name="Carrington J.C."/>
            <person name="Gaut B.S."/>
            <person name="Schmutz J."/>
            <person name="Mayer K.F.X."/>
            <person name="Van de Peer Y."/>
            <person name="Grigoriev I.V."/>
            <person name="Nordborg M."/>
            <person name="Weigel D."/>
            <person name="Guo Y.-L."/>
        </authorList>
    </citation>
    <scope>NUCLEOTIDE SEQUENCE [LARGE SCALE GENOMIC DNA]</scope>
    <source>
        <strain evidence="2">cv. MN47</strain>
    </source>
</reference>
<evidence type="ECO:0000313" key="1">
    <source>
        <dbReference type="EMBL" id="EFH64800.1"/>
    </source>
</evidence>
<proteinExistence type="predicted"/>
<keyword evidence="2" id="KW-1185">Reference proteome</keyword>
<evidence type="ECO:0008006" key="3">
    <source>
        <dbReference type="Google" id="ProtNLM"/>
    </source>
</evidence>